<evidence type="ECO:0000256" key="1">
    <source>
        <dbReference type="SAM" id="SignalP"/>
    </source>
</evidence>
<reference evidence="2 3" key="1">
    <citation type="submission" date="2017-08" db="EMBL/GenBank/DDBJ databases">
        <title>Aliifodinibius alkalisoli sp. nov., isolated from saline alkaline soil.</title>
        <authorList>
            <person name="Liu D."/>
            <person name="Zhang G."/>
        </authorList>
    </citation>
    <scope>NUCLEOTIDE SEQUENCE [LARGE SCALE GENOMIC DNA]</scope>
    <source>
        <strain evidence="2 3">WN023</strain>
    </source>
</reference>
<comment type="caution">
    <text evidence="2">The sequence shown here is derived from an EMBL/GenBank/DDBJ whole genome shotgun (WGS) entry which is preliminary data.</text>
</comment>
<gene>
    <name evidence="2" type="ORF">CK503_03295</name>
</gene>
<dbReference type="EMBL" id="NSKE01000002">
    <property type="protein sequence ID" value="PAU95236.1"/>
    <property type="molecule type" value="Genomic_DNA"/>
</dbReference>
<dbReference type="AlphaFoldDB" id="A0A2A2GC01"/>
<name>A0A2A2GC01_9BACT</name>
<dbReference type="RefSeq" id="WP_095605362.1">
    <property type="nucleotide sequence ID" value="NZ_NSKE01000002.1"/>
</dbReference>
<dbReference type="SUPFAM" id="SSF55486">
    <property type="entry name" value="Metalloproteases ('zincins'), catalytic domain"/>
    <property type="match status" value="1"/>
</dbReference>
<keyword evidence="1" id="KW-0732">Signal</keyword>
<dbReference type="GO" id="GO:0006508">
    <property type="term" value="P:proteolysis"/>
    <property type="evidence" value="ECO:0007669"/>
    <property type="project" value="UniProtKB-KW"/>
</dbReference>
<feature type="chain" id="PRO_5012878069" evidence="1">
    <location>
        <begin position="25"/>
        <end position="257"/>
    </location>
</feature>
<dbReference type="InterPro" id="IPR024079">
    <property type="entry name" value="MetalloPept_cat_dom_sf"/>
</dbReference>
<evidence type="ECO:0000313" key="2">
    <source>
        <dbReference type="EMBL" id="PAU95236.1"/>
    </source>
</evidence>
<evidence type="ECO:0000313" key="3">
    <source>
        <dbReference type="Proteomes" id="UP000218831"/>
    </source>
</evidence>
<dbReference type="PROSITE" id="PS51257">
    <property type="entry name" value="PROKAR_LIPOPROTEIN"/>
    <property type="match status" value="1"/>
</dbReference>
<dbReference type="Gene3D" id="3.40.390.10">
    <property type="entry name" value="Collagenase (Catalytic Domain)"/>
    <property type="match status" value="1"/>
</dbReference>
<proteinExistence type="predicted"/>
<dbReference type="OrthoDB" id="1121673at2"/>
<accession>A0A2A2GC01</accession>
<organism evidence="2 3">
    <name type="scientific">Fodinibius salipaludis</name>
    <dbReference type="NCBI Taxonomy" id="2032627"/>
    <lineage>
        <taxon>Bacteria</taxon>
        <taxon>Pseudomonadati</taxon>
        <taxon>Balneolota</taxon>
        <taxon>Balneolia</taxon>
        <taxon>Balneolales</taxon>
        <taxon>Balneolaceae</taxon>
        <taxon>Fodinibius</taxon>
    </lineage>
</organism>
<keyword evidence="2" id="KW-0482">Metalloprotease</keyword>
<protein>
    <submittedName>
        <fullName evidence="2">Membrane metalloprotease</fullName>
    </submittedName>
</protein>
<keyword evidence="2" id="KW-0378">Hydrolase</keyword>
<dbReference type="Proteomes" id="UP000218831">
    <property type="component" value="Unassembled WGS sequence"/>
</dbReference>
<keyword evidence="3" id="KW-1185">Reference proteome</keyword>
<feature type="signal peptide" evidence="1">
    <location>
        <begin position="1"/>
        <end position="24"/>
    </location>
</feature>
<keyword evidence="2" id="KW-0645">Protease</keyword>
<sequence>MRLFKRVSVFILCFSLAIFIYSCSDSSTDPGDPSQEEFNSKAGTGESAEHFLQSDTYSNIEIELDYMEGYKPTEGAIDSLESFLNNRLNKNSITINTSKIPARGDGPYSTEMITTIEEDERDNYTEASGSTLHAYIVVVDGELSDNPNVLGIAYWNTSMALFGETIDNISSSDPTSPSEQQVENTVLRHEVGHNMGLVGNGTPTQSDHKTEDSAHCTNDECLMAPSVQTGDIFQNISGDVPSLDEACIQDLKANGGK</sequence>
<dbReference type="GO" id="GO:0008237">
    <property type="term" value="F:metallopeptidase activity"/>
    <property type="evidence" value="ECO:0007669"/>
    <property type="project" value="UniProtKB-KW"/>
</dbReference>